<protein>
    <recommendedName>
        <fullName evidence="4">Amino acid permease</fullName>
    </recommendedName>
</protein>
<keyword evidence="1" id="KW-0472">Membrane</keyword>
<keyword evidence="3" id="KW-1185">Reference proteome</keyword>
<feature type="transmembrane region" description="Helical" evidence="1">
    <location>
        <begin position="164"/>
        <end position="188"/>
    </location>
</feature>
<keyword evidence="1" id="KW-0812">Transmembrane</keyword>
<evidence type="ECO:0000256" key="1">
    <source>
        <dbReference type="SAM" id="Phobius"/>
    </source>
</evidence>
<feature type="transmembrane region" description="Helical" evidence="1">
    <location>
        <begin position="200"/>
        <end position="220"/>
    </location>
</feature>
<dbReference type="AlphaFoldDB" id="A0A1G8MV79"/>
<dbReference type="EMBL" id="FNEN01000005">
    <property type="protein sequence ID" value="SDI71842.1"/>
    <property type="molecule type" value="Genomic_DNA"/>
</dbReference>
<gene>
    <name evidence="2" type="ORF">SAMN04488123_10546</name>
</gene>
<accession>A0A1G8MV79</accession>
<evidence type="ECO:0000313" key="3">
    <source>
        <dbReference type="Proteomes" id="UP000198853"/>
    </source>
</evidence>
<feature type="transmembrane region" description="Helical" evidence="1">
    <location>
        <begin position="86"/>
        <end position="109"/>
    </location>
</feature>
<dbReference type="PANTHER" id="PTHR37814">
    <property type="entry name" value="CONSERVED MEMBRANE PROTEIN"/>
    <property type="match status" value="1"/>
</dbReference>
<reference evidence="2 3" key="1">
    <citation type="submission" date="2016-10" db="EMBL/GenBank/DDBJ databases">
        <authorList>
            <person name="de Groot N.N."/>
        </authorList>
    </citation>
    <scope>NUCLEOTIDE SEQUENCE [LARGE SCALE GENOMIC DNA]</scope>
    <source>
        <strain evidence="2 3">DSM 21771</strain>
    </source>
</reference>
<dbReference type="PANTHER" id="PTHR37814:SF1">
    <property type="entry name" value="MEMBRANE PROTEIN"/>
    <property type="match status" value="1"/>
</dbReference>
<feature type="transmembrane region" description="Helical" evidence="1">
    <location>
        <begin position="121"/>
        <end position="144"/>
    </location>
</feature>
<feature type="transmembrane region" description="Helical" evidence="1">
    <location>
        <begin position="226"/>
        <end position="246"/>
    </location>
</feature>
<keyword evidence="1" id="KW-1133">Transmembrane helix</keyword>
<proteinExistence type="predicted"/>
<evidence type="ECO:0008006" key="4">
    <source>
        <dbReference type="Google" id="ProtNLM"/>
    </source>
</evidence>
<dbReference type="SUPFAM" id="SSF161070">
    <property type="entry name" value="SNF-like"/>
    <property type="match status" value="1"/>
</dbReference>
<dbReference type="InterPro" id="IPR037272">
    <property type="entry name" value="SNS_sf"/>
</dbReference>
<dbReference type="Proteomes" id="UP000198853">
    <property type="component" value="Unassembled WGS sequence"/>
</dbReference>
<organism evidence="2 3">
    <name type="scientific">Natribacillus halophilus</name>
    <dbReference type="NCBI Taxonomy" id="549003"/>
    <lineage>
        <taxon>Bacteria</taxon>
        <taxon>Bacillati</taxon>
        <taxon>Bacillota</taxon>
        <taxon>Bacilli</taxon>
        <taxon>Bacillales</taxon>
        <taxon>Bacillaceae</taxon>
        <taxon>Natribacillus</taxon>
    </lineage>
</organism>
<sequence length="253" mass="27235">MVAGSGSLFEQQFGIPPAVGYFLLVALVILTTILRTERIVTIISYISPYMIALALIVVVYSLFTSGMNFEELDNVAHDQLSAAPHWLLSALLYVSFNFSVGFAMMAVIGSTEKNKQAARRGAIVGGIILGVMVLVLNLGIYANIDQLQDAEMPTLALATEISPLVGILMAIALLGMIFNTATAMFYSFTARFVQAETPKFRGAVVIVGIVAFALGFIGFVDLVNTVYPMLGYVGFVLIGAVLVSLLRSRNKNH</sequence>
<name>A0A1G8MV79_9BACI</name>
<feature type="transmembrane region" description="Helical" evidence="1">
    <location>
        <begin position="15"/>
        <end position="34"/>
    </location>
</feature>
<feature type="transmembrane region" description="Helical" evidence="1">
    <location>
        <begin position="46"/>
        <end position="66"/>
    </location>
</feature>
<dbReference type="InterPro" id="IPR038728">
    <property type="entry name" value="YkvI-like"/>
</dbReference>
<dbReference type="Gene3D" id="1.10.4160.10">
    <property type="entry name" value="Hydantoin permease"/>
    <property type="match status" value="1"/>
</dbReference>
<evidence type="ECO:0000313" key="2">
    <source>
        <dbReference type="EMBL" id="SDI71842.1"/>
    </source>
</evidence>